<comment type="subcellular location">
    <subcellularLocation>
        <location evidence="9">Cytoplasm</location>
    </subcellularLocation>
</comment>
<comment type="PTM">
    <text evidence="9">Is synthesized initially as an inactive proenzyme, which is activated by self-cleavage at a specific serine bond to produce a beta-subunit with a hydroxyl group at its C-terminus and an alpha-subunit with a pyruvoyl group at its N-terminus.</text>
</comment>
<comment type="cofactor">
    <cofactor evidence="9">
        <name>pyruvate</name>
        <dbReference type="ChEBI" id="CHEBI:15361"/>
    </cofactor>
    <text evidence="9">Binds 1 pyruvoyl group covalently per subunit.</text>
</comment>
<accession>A0A371QWI8</accession>
<evidence type="ECO:0000313" key="13">
    <source>
        <dbReference type="Proteomes" id="UP000257123"/>
    </source>
</evidence>
<dbReference type="UniPathway" id="UPA00028">
    <property type="reaction ID" value="UER00002"/>
</dbReference>
<dbReference type="OrthoDB" id="52900at2157"/>
<feature type="active site" description="Schiff-base intermediate with substrate; via pyruvic acid" evidence="9">
    <location>
        <position position="24"/>
    </location>
</feature>
<dbReference type="GO" id="GO:0015940">
    <property type="term" value="P:pantothenate biosynthetic process"/>
    <property type="evidence" value="ECO:0007669"/>
    <property type="project" value="UniProtKB-UniRule"/>
</dbReference>
<feature type="binding site" evidence="9">
    <location>
        <begin position="70"/>
        <end position="72"/>
    </location>
    <ligand>
        <name>substrate</name>
    </ligand>
</feature>
<dbReference type="HAMAP" id="MF_00446">
    <property type="entry name" value="PanD"/>
    <property type="match status" value="1"/>
</dbReference>
<dbReference type="EMBL" id="NMUF01000062">
    <property type="protein sequence ID" value="RFA95104.1"/>
    <property type="molecule type" value="Genomic_DNA"/>
</dbReference>
<feature type="chain" id="PRO_5034933574" description="Aspartate 1-decarboxylase beta chain" evidence="9">
    <location>
        <begin position="1"/>
        <end position="23"/>
    </location>
</feature>
<protein>
    <recommendedName>
        <fullName evidence="9">Aspartate 1-decarboxylase</fullName>
        <ecNumber evidence="9">4.1.1.11</ecNumber>
    </recommendedName>
    <alternativeName>
        <fullName evidence="9">Aspartate alpha-decarboxylase</fullName>
    </alternativeName>
    <component>
        <recommendedName>
            <fullName evidence="9">Aspartate 1-decarboxylase beta chain</fullName>
        </recommendedName>
    </component>
    <component>
        <recommendedName>
            <fullName evidence="9">Aspartate 1-decarboxylase alpha chain</fullName>
        </recommendedName>
    </component>
</protein>
<proteinExistence type="inferred from homology"/>
<feature type="modified residue" description="Pyruvic acid (Ser)" evidence="9">
    <location>
        <position position="24"/>
    </location>
</feature>
<gene>
    <name evidence="9" type="primary">panD</name>
    <name evidence="10" type="ORF">CGL51_09580</name>
    <name evidence="11" type="ORF">CGL52_13265</name>
</gene>
<dbReference type="PANTHER" id="PTHR21012:SF0">
    <property type="entry name" value="ASPARTATE 1-DECARBOXYLASE"/>
    <property type="match status" value="1"/>
</dbReference>
<reference evidence="12 13" key="1">
    <citation type="submission" date="2017-07" db="EMBL/GenBank/DDBJ databases">
        <title>Draft genome sequence of aerobic hyperthermophilic archaea, Pyrobaculum aerophilum YKB31 and YKB32.</title>
        <authorList>
            <person name="Mochizuki T."/>
            <person name="Berliner A.J."/>
            <person name="Yoshida-Takashima Y."/>
            <person name="Takaki Y."/>
            <person name="Nunoura T."/>
            <person name="Takai K."/>
        </authorList>
    </citation>
    <scope>NUCLEOTIDE SEQUENCE [LARGE SCALE GENOMIC DNA]</scope>
    <source>
        <strain evidence="10 13">YKB31</strain>
        <strain evidence="11 12">YKB32</strain>
    </source>
</reference>
<comment type="similarity">
    <text evidence="9">Belongs to the PanD family.</text>
</comment>
<dbReference type="GO" id="GO:0005829">
    <property type="term" value="C:cytosol"/>
    <property type="evidence" value="ECO:0007669"/>
    <property type="project" value="TreeGrafter"/>
</dbReference>
<evidence type="ECO:0000313" key="11">
    <source>
        <dbReference type="EMBL" id="RFA95104.1"/>
    </source>
</evidence>
<sequence length="117" mass="12688">MPLMLRAKAHGLVVTGKNLFYEGSLTLGIDIIKAAQLYPLERVEVYNVTNGARFSTYIIPGPEGVVELNGAAARLGEIGDMLIVAAYDCVTDPTKHVATVAVFKNNKLQEVRRVSIT</sequence>
<keyword evidence="7 9" id="KW-0704">Schiff base</keyword>
<keyword evidence="5 9" id="KW-0865">Zymogen</keyword>
<evidence type="ECO:0000256" key="8">
    <source>
        <dbReference type="ARBA" id="ARBA00023317"/>
    </source>
</evidence>
<evidence type="ECO:0000256" key="1">
    <source>
        <dbReference type="ARBA" id="ARBA00022490"/>
    </source>
</evidence>
<feature type="binding site" evidence="9">
    <location>
        <position position="56"/>
    </location>
    <ligand>
        <name>substrate</name>
    </ligand>
</feature>
<keyword evidence="4 9" id="KW-0068">Autocatalytic cleavage</keyword>
<feature type="active site" description="Proton donor" evidence="9">
    <location>
        <position position="57"/>
    </location>
</feature>
<keyword evidence="8 9" id="KW-0670">Pyruvate</keyword>
<evidence type="ECO:0000313" key="10">
    <source>
        <dbReference type="EMBL" id="RFA94628.1"/>
    </source>
</evidence>
<comment type="catalytic activity">
    <reaction evidence="9">
        <text>L-aspartate + H(+) = beta-alanine + CO2</text>
        <dbReference type="Rhea" id="RHEA:19497"/>
        <dbReference type="ChEBI" id="CHEBI:15378"/>
        <dbReference type="ChEBI" id="CHEBI:16526"/>
        <dbReference type="ChEBI" id="CHEBI:29991"/>
        <dbReference type="ChEBI" id="CHEBI:57966"/>
        <dbReference type="EC" id="4.1.1.11"/>
    </reaction>
</comment>
<evidence type="ECO:0000313" key="12">
    <source>
        <dbReference type="Proteomes" id="UP000256877"/>
    </source>
</evidence>
<comment type="caution">
    <text evidence="10">The sequence shown here is derived from an EMBL/GenBank/DDBJ whole genome shotgun (WGS) entry which is preliminary data.</text>
</comment>
<keyword evidence="2 9" id="KW-0566">Pantothenate biosynthesis</keyword>
<dbReference type="EC" id="4.1.1.11" evidence="9"/>
<dbReference type="EMBL" id="NMUE01000033">
    <property type="protein sequence ID" value="RFA94628.1"/>
    <property type="molecule type" value="Genomic_DNA"/>
</dbReference>
<keyword evidence="3 9" id="KW-0210">Decarboxylase</keyword>
<evidence type="ECO:0000256" key="6">
    <source>
        <dbReference type="ARBA" id="ARBA00023239"/>
    </source>
</evidence>
<evidence type="ECO:0000256" key="4">
    <source>
        <dbReference type="ARBA" id="ARBA00022813"/>
    </source>
</evidence>
<dbReference type="PANTHER" id="PTHR21012">
    <property type="entry name" value="ASPARTATE 1-DECARBOXYLASE"/>
    <property type="match status" value="1"/>
</dbReference>
<comment type="function">
    <text evidence="9">Catalyzes the pyruvoyl-dependent decarboxylation of aspartate to produce beta-alanine.</text>
</comment>
<dbReference type="Proteomes" id="UP000256877">
    <property type="component" value="Unassembled WGS sequence"/>
</dbReference>
<keyword evidence="6 9" id="KW-0456">Lyase</keyword>
<comment type="pathway">
    <text evidence="9">Cofactor biosynthesis; (R)-pantothenate biosynthesis; beta-alanine from L-aspartate: step 1/1.</text>
</comment>
<dbReference type="RefSeq" id="WP_116421566.1">
    <property type="nucleotide sequence ID" value="NZ_NMUE01000033.1"/>
</dbReference>
<evidence type="ECO:0000256" key="3">
    <source>
        <dbReference type="ARBA" id="ARBA00022793"/>
    </source>
</evidence>
<evidence type="ECO:0000256" key="9">
    <source>
        <dbReference type="HAMAP-Rule" id="MF_00446"/>
    </source>
</evidence>
<comment type="subunit">
    <text evidence="9">Heterooctamer of four alpha and four beta subunits.</text>
</comment>
<evidence type="ECO:0000256" key="2">
    <source>
        <dbReference type="ARBA" id="ARBA00022655"/>
    </source>
</evidence>
<dbReference type="GO" id="GO:0004068">
    <property type="term" value="F:aspartate 1-decarboxylase activity"/>
    <property type="evidence" value="ECO:0007669"/>
    <property type="project" value="UniProtKB-UniRule"/>
</dbReference>
<evidence type="ECO:0000256" key="7">
    <source>
        <dbReference type="ARBA" id="ARBA00023270"/>
    </source>
</evidence>
<keyword evidence="1 9" id="KW-0963">Cytoplasm</keyword>
<dbReference type="GO" id="GO:0006523">
    <property type="term" value="P:alanine biosynthetic process"/>
    <property type="evidence" value="ECO:0007669"/>
    <property type="project" value="InterPro"/>
</dbReference>
<dbReference type="Gene3D" id="2.40.40.20">
    <property type="match status" value="1"/>
</dbReference>
<dbReference type="AlphaFoldDB" id="A0A371QWI8"/>
<dbReference type="SUPFAM" id="SSF50692">
    <property type="entry name" value="ADC-like"/>
    <property type="match status" value="1"/>
</dbReference>
<dbReference type="Pfam" id="PF02261">
    <property type="entry name" value="Asp_decarbox"/>
    <property type="match status" value="1"/>
</dbReference>
<dbReference type="InterPro" id="IPR003190">
    <property type="entry name" value="Asp_decarbox"/>
</dbReference>
<dbReference type="Proteomes" id="UP000257123">
    <property type="component" value="Unassembled WGS sequence"/>
</dbReference>
<organism evidence="10 13">
    <name type="scientific">Pyrobaculum aerophilum</name>
    <dbReference type="NCBI Taxonomy" id="13773"/>
    <lineage>
        <taxon>Archaea</taxon>
        <taxon>Thermoproteota</taxon>
        <taxon>Thermoprotei</taxon>
        <taxon>Thermoproteales</taxon>
        <taxon>Thermoproteaceae</taxon>
        <taxon>Pyrobaculum</taxon>
    </lineage>
</organism>
<name>A0A371QWI8_9CREN</name>
<dbReference type="InterPro" id="IPR009010">
    <property type="entry name" value="Asp_de-COase-like_dom_sf"/>
</dbReference>
<feature type="chain" id="PRO_5034933573" description="Aspartate 1-decarboxylase alpha chain" evidence="9">
    <location>
        <begin position="24"/>
        <end position="117"/>
    </location>
</feature>
<evidence type="ECO:0000256" key="5">
    <source>
        <dbReference type="ARBA" id="ARBA00023145"/>
    </source>
</evidence>